<geneLocation type="plasmid" evidence="1 2">
    <name>pBVIE01</name>
</geneLocation>
<dbReference type="NCBIfam" id="NF038353">
    <property type="entry name" value="FxLYD_dom"/>
    <property type="match status" value="1"/>
</dbReference>
<dbReference type="Proteomes" id="UP000002287">
    <property type="component" value="Plasmid pBVIE01"/>
</dbReference>
<keyword evidence="1" id="KW-0614">Plasmid</keyword>
<sequence length="155" mass="16659">MSQFFRARNTSCGRIKALHSVVKGFFFAPSLLESSDNSNSTGSNMRRRLASVLAAVTVLLSAPAFAADSPLALSDDLHTVPSQSQYGALAGTAVNTSDKVIPVAVIQFDLLDENDRLVGNTLAEAFQLAPGQQWIYNAIVLVPFHHARVKKVTAM</sequence>
<evidence type="ECO:0000313" key="1">
    <source>
        <dbReference type="EMBL" id="ABO59785.1"/>
    </source>
</evidence>
<evidence type="ECO:0000313" key="2">
    <source>
        <dbReference type="Proteomes" id="UP000002287"/>
    </source>
</evidence>
<dbReference type="KEGG" id="bvi:Bcep1808_6898"/>
<dbReference type="EMBL" id="CP000617">
    <property type="protein sequence ID" value="ABO59785.1"/>
    <property type="molecule type" value="Genomic_DNA"/>
</dbReference>
<dbReference type="HOGENOM" id="CLU_142720_0_0_4"/>
<accession>A4JU32</accession>
<reference evidence="1 2" key="1">
    <citation type="submission" date="2007-03" db="EMBL/GenBank/DDBJ databases">
        <title>Complete sequence of plasmid pBVIE01 of Burkholderia vietnamiensis G4.</title>
        <authorList>
            <consortium name="US DOE Joint Genome Institute"/>
            <person name="Copeland A."/>
            <person name="Lucas S."/>
            <person name="Lapidus A."/>
            <person name="Barry K."/>
            <person name="Detter J.C."/>
            <person name="Glavina del Rio T."/>
            <person name="Hammon N."/>
            <person name="Israni S."/>
            <person name="Dalin E."/>
            <person name="Tice H."/>
            <person name="Pitluck S."/>
            <person name="Chain P."/>
            <person name="Malfatti S."/>
            <person name="Shin M."/>
            <person name="Vergez L."/>
            <person name="Schmutz J."/>
            <person name="Larimer F."/>
            <person name="Land M."/>
            <person name="Hauser L."/>
            <person name="Kyrpides N."/>
            <person name="Tiedje J."/>
            <person name="Richardson P."/>
        </authorList>
    </citation>
    <scope>NUCLEOTIDE SEQUENCE [LARGE SCALE GENOMIC DNA]</scope>
    <source>
        <strain evidence="2">G4 / LMG 22486</strain>
        <plasmid evidence="1 2">pBVIE01</plasmid>
    </source>
</reference>
<name>A4JU32_BURVG</name>
<proteinExistence type="predicted"/>
<organism evidence="1 2">
    <name type="scientific">Burkholderia vietnamiensis (strain G4 / LMG 22486)</name>
    <name type="common">Burkholderia cepacia (strain R1808)</name>
    <dbReference type="NCBI Taxonomy" id="269482"/>
    <lineage>
        <taxon>Bacteria</taxon>
        <taxon>Pseudomonadati</taxon>
        <taxon>Pseudomonadota</taxon>
        <taxon>Betaproteobacteria</taxon>
        <taxon>Burkholderiales</taxon>
        <taxon>Burkholderiaceae</taxon>
        <taxon>Burkholderia</taxon>
        <taxon>Burkholderia cepacia complex</taxon>
    </lineage>
</organism>
<dbReference type="InterPro" id="IPR047676">
    <property type="entry name" value="FxLYD_dom"/>
</dbReference>
<protein>
    <submittedName>
        <fullName evidence="1">Uncharacterized protein</fullName>
    </submittedName>
</protein>
<dbReference type="AlphaFoldDB" id="A4JU32"/>
<gene>
    <name evidence="1" type="ordered locus">Bcep1808_6898</name>
</gene>